<keyword evidence="1" id="KW-0732">Signal</keyword>
<gene>
    <name evidence="2" type="ORF">CAUJ_LOCUS7577</name>
</gene>
<name>A0A8S1HAY6_9PELO</name>
<dbReference type="PROSITE" id="PS51257">
    <property type="entry name" value="PROKAR_LIPOPROTEIN"/>
    <property type="match status" value="1"/>
</dbReference>
<dbReference type="Pfam" id="PF14747">
    <property type="entry name" value="DUF4473"/>
    <property type="match status" value="1"/>
</dbReference>
<dbReference type="InterPro" id="IPR027913">
    <property type="entry name" value="DUF4473"/>
</dbReference>
<reference evidence="2" key="1">
    <citation type="submission" date="2020-10" db="EMBL/GenBank/DDBJ databases">
        <authorList>
            <person name="Kikuchi T."/>
        </authorList>
    </citation>
    <scope>NUCLEOTIDE SEQUENCE</scope>
    <source>
        <strain evidence="2">NKZ352</strain>
    </source>
</reference>
<feature type="chain" id="PRO_5035887426" evidence="1">
    <location>
        <begin position="21"/>
        <end position="117"/>
    </location>
</feature>
<sequence length="117" mass="12956">MSCWFKLLALVSLLVVVVSCEEEFTEEDLIASLLGVMKEVGISEGTLTGIEKIAVSYKPQLRETRIKDDNEAGKAVFEKMSAEIDAYVAKASKADQEAHKKFVEKVKAQFAAQNQDQ</sequence>
<dbReference type="EMBL" id="CAJGYM010000022">
    <property type="protein sequence ID" value="CAD6191658.1"/>
    <property type="molecule type" value="Genomic_DNA"/>
</dbReference>
<dbReference type="PANTHER" id="PTHR33272">
    <property type="entry name" value="PROTEIN CBG22877-RELATED"/>
    <property type="match status" value="1"/>
</dbReference>
<protein>
    <submittedName>
        <fullName evidence="2">Uncharacterized protein</fullName>
    </submittedName>
</protein>
<keyword evidence="3" id="KW-1185">Reference proteome</keyword>
<comment type="caution">
    <text evidence="2">The sequence shown here is derived from an EMBL/GenBank/DDBJ whole genome shotgun (WGS) entry which is preliminary data.</text>
</comment>
<accession>A0A8S1HAY6</accession>
<dbReference type="Proteomes" id="UP000835052">
    <property type="component" value="Unassembled WGS sequence"/>
</dbReference>
<evidence type="ECO:0000256" key="1">
    <source>
        <dbReference type="SAM" id="SignalP"/>
    </source>
</evidence>
<feature type="signal peptide" evidence="1">
    <location>
        <begin position="1"/>
        <end position="20"/>
    </location>
</feature>
<evidence type="ECO:0000313" key="2">
    <source>
        <dbReference type="EMBL" id="CAD6191658.1"/>
    </source>
</evidence>
<evidence type="ECO:0000313" key="3">
    <source>
        <dbReference type="Proteomes" id="UP000835052"/>
    </source>
</evidence>
<proteinExistence type="predicted"/>
<organism evidence="2 3">
    <name type="scientific">Caenorhabditis auriculariae</name>
    <dbReference type="NCBI Taxonomy" id="2777116"/>
    <lineage>
        <taxon>Eukaryota</taxon>
        <taxon>Metazoa</taxon>
        <taxon>Ecdysozoa</taxon>
        <taxon>Nematoda</taxon>
        <taxon>Chromadorea</taxon>
        <taxon>Rhabditida</taxon>
        <taxon>Rhabditina</taxon>
        <taxon>Rhabditomorpha</taxon>
        <taxon>Rhabditoidea</taxon>
        <taxon>Rhabditidae</taxon>
        <taxon>Peloderinae</taxon>
        <taxon>Caenorhabditis</taxon>
    </lineage>
</organism>
<dbReference type="AlphaFoldDB" id="A0A8S1HAY6"/>